<dbReference type="GO" id="GO:0030488">
    <property type="term" value="P:tRNA methylation"/>
    <property type="evidence" value="ECO:0007669"/>
    <property type="project" value="InterPro"/>
</dbReference>
<keyword evidence="3" id="KW-0004">4Fe-4S</keyword>
<evidence type="ECO:0000259" key="13">
    <source>
        <dbReference type="PROSITE" id="PS51918"/>
    </source>
</evidence>
<organism evidence="14 15">
    <name type="scientific">Raphidocelis subcapitata</name>
    <dbReference type="NCBI Taxonomy" id="307507"/>
    <lineage>
        <taxon>Eukaryota</taxon>
        <taxon>Viridiplantae</taxon>
        <taxon>Chlorophyta</taxon>
        <taxon>core chlorophytes</taxon>
        <taxon>Chlorophyceae</taxon>
        <taxon>CS clade</taxon>
        <taxon>Sphaeropleales</taxon>
        <taxon>Selenastraceae</taxon>
        <taxon>Raphidocelis</taxon>
    </lineage>
</organism>
<sequence>MLPKPPGIGAARAGGRATQRRIGAAAVVRPPPPPPPPRAPAPALAAPATVAAPSRRVAARSAAAAPAAAAGPPAAAPAPPAAGAAAPPRPPLSFAARPGLYDGRGRLMLKCLTLPELEEWCESIGEDRRRAVQLWRWMYADDKWAGAPEDTIGLQNGFSPAFCEKMRPLASMEGGLRLEGVARARDGTRKLVFRLTEGEGKGGIEAVLIPVVREAGSKPRITLCVSSQVGCDMGCKFCLTGKLGLAANLSAAQITEQLVEARRLQAREGDGVPITNIVYMGMGEPLHNLEAVLASAEGMAHPLGLHVSHNKITVSTVGLVDRLGEFVARCSTAQLAVSLHATTDEIRDAIVPVNRRHDLSSLLGALAEHYPRGNPAKRRVLIEYVMLDGVNDSDKDAERLVRLLEPIEAKVNLIQFNAHEGTPFRRTPDARLLAFRSILIRGGRVCTIRDSRGDDQLAACGQLGDVSTARRPKAAAAAGEAAGEAASAGEDAAAASAAGEARGAASGCCGAAPEAAAAAHGAAAGGGGGAA</sequence>
<evidence type="ECO:0000256" key="2">
    <source>
        <dbReference type="ARBA" id="ARBA00004496"/>
    </source>
</evidence>
<evidence type="ECO:0000256" key="3">
    <source>
        <dbReference type="ARBA" id="ARBA00022485"/>
    </source>
</evidence>
<dbReference type="Proteomes" id="UP000247498">
    <property type="component" value="Unassembled WGS sequence"/>
</dbReference>
<dbReference type="InterPro" id="IPR027492">
    <property type="entry name" value="RNA_MTrfase_RlmN"/>
</dbReference>
<keyword evidence="4" id="KW-0963">Cytoplasm</keyword>
<dbReference type="GO" id="GO:0005737">
    <property type="term" value="C:cytoplasm"/>
    <property type="evidence" value="ECO:0007669"/>
    <property type="project" value="UniProtKB-SubCell"/>
</dbReference>
<dbReference type="OrthoDB" id="538249at2759"/>
<dbReference type="Pfam" id="PF04055">
    <property type="entry name" value="Radical_SAM"/>
    <property type="match status" value="1"/>
</dbReference>
<dbReference type="PANTHER" id="PTHR30544">
    <property type="entry name" value="23S RRNA METHYLTRANSFERASE"/>
    <property type="match status" value="1"/>
</dbReference>
<evidence type="ECO:0000313" key="14">
    <source>
        <dbReference type="EMBL" id="GBF92101.1"/>
    </source>
</evidence>
<evidence type="ECO:0000256" key="9">
    <source>
        <dbReference type="ARBA" id="ARBA00022723"/>
    </source>
</evidence>
<dbReference type="GO" id="GO:0070475">
    <property type="term" value="P:rRNA base methylation"/>
    <property type="evidence" value="ECO:0007669"/>
    <property type="project" value="InterPro"/>
</dbReference>
<comment type="subcellular location">
    <subcellularLocation>
        <location evidence="2">Cytoplasm</location>
    </subcellularLocation>
</comment>
<evidence type="ECO:0000313" key="15">
    <source>
        <dbReference type="Proteomes" id="UP000247498"/>
    </source>
</evidence>
<evidence type="ECO:0000256" key="6">
    <source>
        <dbReference type="ARBA" id="ARBA00022603"/>
    </source>
</evidence>
<evidence type="ECO:0000256" key="1">
    <source>
        <dbReference type="ARBA" id="ARBA00001966"/>
    </source>
</evidence>
<keyword evidence="9" id="KW-0479">Metal-binding</keyword>
<dbReference type="InParanoid" id="A0A2V0NWU9"/>
<evidence type="ECO:0000256" key="11">
    <source>
        <dbReference type="ARBA" id="ARBA00023014"/>
    </source>
</evidence>
<evidence type="ECO:0000256" key="7">
    <source>
        <dbReference type="ARBA" id="ARBA00022679"/>
    </source>
</evidence>
<keyword evidence="10" id="KW-0408">Iron</keyword>
<evidence type="ECO:0000256" key="10">
    <source>
        <dbReference type="ARBA" id="ARBA00023004"/>
    </source>
</evidence>
<dbReference type="CDD" id="cd01335">
    <property type="entry name" value="Radical_SAM"/>
    <property type="match status" value="1"/>
</dbReference>
<keyword evidence="11" id="KW-0411">Iron-sulfur</keyword>
<dbReference type="FunCoup" id="A0A2V0NWU9">
    <property type="interactions" value="513"/>
</dbReference>
<feature type="region of interest" description="Disordered" evidence="12">
    <location>
        <begin position="70"/>
        <end position="89"/>
    </location>
</feature>
<accession>A0A2V0NWU9</accession>
<evidence type="ECO:0000256" key="5">
    <source>
        <dbReference type="ARBA" id="ARBA00022552"/>
    </source>
</evidence>
<evidence type="ECO:0000256" key="4">
    <source>
        <dbReference type="ARBA" id="ARBA00022490"/>
    </source>
</evidence>
<dbReference type="GO" id="GO:0046872">
    <property type="term" value="F:metal ion binding"/>
    <property type="evidence" value="ECO:0007669"/>
    <property type="project" value="UniProtKB-KW"/>
</dbReference>
<keyword evidence="6 14" id="KW-0489">Methyltransferase</keyword>
<dbReference type="EMBL" id="BDRX01000029">
    <property type="protein sequence ID" value="GBF92101.1"/>
    <property type="molecule type" value="Genomic_DNA"/>
</dbReference>
<name>A0A2V0NWU9_9CHLO</name>
<keyword evidence="5" id="KW-0698">rRNA processing</keyword>
<gene>
    <name evidence="14" type="ORF">Rsub_04448</name>
</gene>
<feature type="compositionally biased region" description="Pro residues" evidence="12">
    <location>
        <begin position="29"/>
        <end position="40"/>
    </location>
</feature>
<dbReference type="SFLD" id="SFLDS00029">
    <property type="entry name" value="Radical_SAM"/>
    <property type="match status" value="1"/>
</dbReference>
<dbReference type="SUPFAM" id="SSF102114">
    <property type="entry name" value="Radical SAM enzymes"/>
    <property type="match status" value="1"/>
</dbReference>
<dbReference type="InterPro" id="IPR013785">
    <property type="entry name" value="Aldolase_TIM"/>
</dbReference>
<dbReference type="Gene3D" id="1.10.150.530">
    <property type="match status" value="1"/>
</dbReference>
<dbReference type="InterPro" id="IPR007197">
    <property type="entry name" value="rSAM"/>
</dbReference>
<evidence type="ECO:0000256" key="12">
    <source>
        <dbReference type="SAM" id="MobiDB-lite"/>
    </source>
</evidence>
<dbReference type="Gene3D" id="3.20.20.70">
    <property type="entry name" value="Aldolase class I"/>
    <property type="match status" value="1"/>
</dbReference>
<dbReference type="AlphaFoldDB" id="A0A2V0NWU9"/>
<comment type="caution">
    <text evidence="14">The sequence shown here is derived from an EMBL/GenBank/DDBJ whole genome shotgun (WGS) entry which is preliminary data.</text>
</comment>
<keyword evidence="8" id="KW-0949">S-adenosyl-L-methionine</keyword>
<evidence type="ECO:0000256" key="8">
    <source>
        <dbReference type="ARBA" id="ARBA00022691"/>
    </source>
</evidence>
<dbReference type="STRING" id="307507.A0A2V0NWU9"/>
<feature type="region of interest" description="Disordered" evidence="12">
    <location>
        <begin position="1"/>
        <end position="60"/>
    </location>
</feature>
<dbReference type="InterPro" id="IPR058240">
    <property type="entry name" value="rSAM_sf"/>
</dbReference>
<dbReference type="GO" id="GO:0008173">
    <property type="term" value="F:RNA methyltransferase activity"/>
    <property type="evidence" value="ECO:0007669"/>
    <property type="project" value="InterPro"/>
</dbReference>
<feature type="compositionally biased region" description="Low complexity" evidence="12">
    <location>
        <begin position="7"/>
        <end position="28"/>
    </location>
</feature>
<dbReference type="GO" id="GO:0051539">
    <property type="term" value="F:4 iron, 4 sulfur cluster binding"/>
    <property type="evidence" value="ECO:0007669"/>
    <property type="project" value="UniProtKB-KW"/>
</dbReference>
<dbReference type="NCBIfam" id="TIGR00048">
    <property type="entry name" value="rRNA_mod_RlmN"/>
    <property type="match status" value="1"/>
</dbReference>
<dbReference type="PANTHER" id="PTHR30544:SF9">
    <property type="entry name" value="RADICAL SAM SUPERFAMILY PROTEIN"/>
    <property type="match status" value="1"/>
</dbReference>
<dbReference type="SFLD" id="SFLDG01062">
    <property type="entry name" value="methyltransferase_(Class_A)"/>
    <property type="match status" value="1"/>
</dbReference>
<dbReference type="PROSITE" id="PS51918">
    <property type="entry name" value="RADICAL_SAM"/>
    <property type="match status" value="1"/>
</dbReference>
<proteinExistence type="predicted"/>
<keyword evidence="15" id="KW-1185">Reference proteome</keyword>
<comment type="cofactor">
    <cofactor evidence="1">
        <name>[4Fe-4S] cluster</name>
        <dbReference type="ChEBI" id="CHEBI:49883"/>
    </cofactor>
</comment>
<dbReference type="SFLD" id="SFLDF00275">
    <property type="entry name" value="adenosine_C2_methyltransferase"/>
    <property type="match status" value="1"/>
</dbReference>
<feature type="domain" description="Radical SAM core" evidence="13">
    <location>
        <begin position="217"/>
        <end position="455"/>
    </location>
</feature>
<keyword evidence="7 14" id="KW-0808">Transferase</keyword>
<dbReference type="InterPro" id="IPR004383">
    <property type="entry name" value="rRNA_lsu_MTrfase_RlmN/Cfr"/>
</dbReference>
<protein>
    <submittedName>
        <fullName evidence="14">Dual-specificity RNA methyltransferase</fullName>
    </submittedName>
</protein>
<feature type="compositionally biased region" description="Low complexity" evidence="12">
    <location>
        <begin position="41"/>
        <end position="60"/>
    </location>
</feature>
<reference evidence="14 15" key="1">
    <citation type="journal article" date="2018" name="Sci. Rep.">
        <title>Raphidocelis subcapitata (=Pseudokirchneriella subcapitata) provides an insight into genome evolution and environmental adaptations in the Sphaeropleales.</title>
        <authorList>
            <person name="Suzuki S."/>
            <person name="Yamaguchi H."/>
            <person name="Nakajima N."/>
            <person name="Kawachi M."/>
        </authorList>
    </citation>
    <scope>NUCLEOTIDE SEQUENCE [LARGE SCALE GENOMIC DNA]</scope>
    <source>
        <strain evidence="14 15">NIES-35</strain>
    </source>
</reference>
<dbReference type="InterPro" id="IPR040072">
    <property type="entry name" value="Methyltransferase_A"/>
</dbReference>